<accession>A0A6A4SLN4</accession>
<dbReference type="PROSITE" id="PS50222">
    <property type="entry name" value="EF_HAND_2"/>
    <property type="match status" value="1"/>
</dbReference>
<evidence type="ECO:0000256" key="5">
    <source>
        <dbReference type="ARBA" id="ARBA00022737"/>
    </source>
</evidence>
<dbReference type="GO" id="GO:0005509">
    <property type="term" value="F:calcium ion binding"/>
    <property type="evidence" value="ECO:0007669"/>
    <property type="project" value="InterPro"/>
</dbReference>
<evidence type="ECO:0000256" key="1">
    <source>
        <dbReference type="ARBA" id="ARBA00004308"/>
    </source>
</evidence>
<feature type="domain" description="EF-hand" evidence="8">
    <location>
        <begin position="11"/>
        <end position="46"/>
    </location>
</feature>
<sequence>MGFAEFKELSQVLNGWKNVFASFDRDRSGMMEGHELQQATVTMGFHLSPQAMGCIMRRYSTHGRVPFDEFVSCSIRLRSLTVPKERHQQDRQRRVSVRRRKFSEFRGNPTDACAGQPSLLFWCL</sequence>
<dbReference type="Gene3D" id="1.10.238.10">
    <property type="entry name" value="EF-hand"/>
    <property type="match status" value="1"/>
</dbReference>
<gene>
    <name evidence="9" type="ORF">F2P81_016606</name>
</gene>
<dbReference type="Proteomes" id="UP000438429">
    <property type="component" value="Unassembled WGS sequence"/>
</dbReference>
<evidence type="ECO:0000256" key="2">
    <source>
        <dbReference type="ARBA" id="ARBA00004496"/>
    </source>
</evidence>
<keyword evidence="7" id="KW-0472">Membrane</keyword>
<evidence type="ECO:0000313" key="9">
    <source>
        <dbReference type="EMBL" id="KAF0032051.1"/>
    </source>
</evidence>
<proteinExistence type="predicted"/>
<organism evidence="9 10">
    <name type="scientific">Scophthalmus maximus</name>
    <name type="common">Turbot</name>
    <name type="synonym">Psetta maxima</name>
    <dbReference type="NCBI Taxonomy" id="52904"/>
    <lineage>
        <taxon>Eukaryota</taxon>
        <taxon>Metazoa</taxon>
        <taxon>Chordata</taxon>
        <taxon>Craniata</taxon>
        <taxon>Vertebrata</taxon>
        <taxon>Euteleostomi</taxon>
        <taxon>Actinopterygii</taxon>
        <taxon>Neopterygii</taxon>
        <taxon>Teleostei</taxon>
        <taxon>Neoteleostei</taxon>
        <taxon>Acanthomorphata</taxon>
        <taxon>Carangaria</taxon>
        <taxon>Pleuronectiformes</taxon>
        <taxon>Pleuronectoidei</taxon>
        <taxon>Scophthalmidae</taxon>
        <taxon>Scophthalmus</taxon>
    </lineage>
</organism>
<dbReference type="PANTHER" id="PTHR46735">
    <property type="entry name" value="CALPAIN, SMALL SUBUNIT 1 A-RELATED"/>
    <property type="match status" value="1"/>
</dbReference>
<dbReference type="InterPro" id="IPR011992">
    <property type="entry name" value="EF-hand-dom_pair"/>
</dbReference>
<reference evidence="9 10" key="1">
    <citation type="submission" date="2019-06" db="EMBL/GenBank/DDBJ databases">
        <title>Draft genomes of female and male turbot (Scophthalmus maximus).</title>
        <authorList>
            <person name="Xu H."/>
            <person name="Xu X.-W."/>
            <person name="Shao C."/>
            <person name="Chen S."/>
        </authorList>
    </citation>
    <scope>NUCLEOTIDE SEQUENCE [LARGE SCALE GENOMIC DNA]</scope>
    <source>
        <strain evidence="9">Ysfricsl-2016a</strain>
        <tissue evidence="9">Blood</tissue>
    </source>
</reference>
<evidence type="ECO:0000259" key="8">
    <source>
        <dbReference type="PROSITE" id="PS50222"/>
    </source>
</evidence>
<keyword evidence="3" id="KW-0963">Cytoplasm</keyword>
<dbReference type="InterPro" id="IPR002048">
    <property type="entry name" value="EF_hand_dom"/>
</dbReference>
<dbReference type="PROSITE" id="PS00018">
    <property type="entry name" value="EF_HAND_1"/>
    <property type="match status" value="1"/>
</dbReference>
<dbReference type="PANTHER" id="PTHR46735:SF7">
    <property type="entry name" value="SORCIN"/>
    <property type="match status" value="1"/>
</dbReference>
<evidence type="ECO:0000256" key="6">
    <source>
        <dbReference type="ARBA" id="ARBA00022837"/>
    </source>
</evidence>
<keyword evidence="4" id="KW-0479">Metal-binding</keyword>
<keyword evidence="6" id="KW-0106">Calcium</keyword>
<evidence type="ECO:0000256" key="4">
    <source>
        <dbReference type="ARBA" id="ARBA00022723"/>
    </source>
</evidence>
<name>A0A6A4SLN4_SCOMX</name>
<evidence type="ECO:0000313" key="10">
    <source>
        <dbReference type="Proteomes" id="UP000438429"/>
    </source>
</evidence>
<dbReference type="GO" id="GO:0005737">
    <property type="term" value="C:cytoplasm"/>
    <property type="evidence" value="ECO:0007669"/>
    <property type="project" value="UniProtKB-SubCell"/>
</dbReference>
<comment type="caution">
    <text evidence="9">The sequence shown here is derived from an EMBL/GenBank/DDBJ whole genome shotgun (WGS) entry which is preliminary data.</text>
</comment>
<comment type="subcellular location">
    <subcellularLocation>
        <location evidence="2">Cytoplasm</location>
    </subcellularLocation>
    <subcellularLocation>
        <location evidence="1">Endomembrane system</location>
    </subcellularLocation>
</comment>
<evidence type="ECO:0000256" key="3">
    <source>
        <dbReference type="ARBA" id="ARBA00022490"/>
    </source>
</evidence>
<evidence type="ECO:0000256" key="7">
    <source>
        <dbReference type="ARBA" id="ARBA00023136"/>
    </source>
</evidence>
<dbReference type="EMBL" id="VEVO01000014">
    <property type="protein sequence ID" value="KAF0032051.1"/>
    <property type="molecule type" value="Genomic_DNA"/>
</dbReference>
<dbReference type="GO" id="GO:0012505">
    <property type="term" value="C:endomembrane system"/>
    <property type="evidence" value="ECO:0007669"/>
    <property type="project" value="UniProtKB-SubCell"/>
</dbReference>
<dbReference type="SUPFAM" id="SSF47473">
    <property type="entry name" value="EF-hand"/>
    <property type="match status" value="1"/>
</dbReference>
<dbReference type="InterPro" id="IPR018247">
    <property type="entry name" value="EF_Hand_1_Ca_BS"/>
</dbReference>
<protein>
    <recommendedName>
        <fullName evidence="8">EF-hand domain-containing protein</fullName>
    </recommendedName>
</protein>
<dbReference type="AlphaFoldDB" id="A0A6A4SLN4"/>
<keyword evidence="5" id="KW-0677">Repeat</keyword>